<evidence type="ECO:0000313" key="2">
    <source>
        <dbReference type="EMBL" id="GMH05227.1"/>
    </source>
</evidence>
<sequence>MSVGLSNIRYCRSAKKCKDKWENMNEHVERSTENRRKHLEITKARLFFQKSEVLYRNRLVGSGNSPSSANDEDEGGSSTEQHVYQISTFTTASVY</sequence>
<dbReference type="PANTHER" id="PTHR21654">
    <property type="entry name" value="FI21293P1"/>
    <property type="match status" value="1"/>
</dbReference>
<dbReference type="EMBL" id="BSYO01000005">
    <property type="protein sequence ID" value="GMH05227.1"/>
    <property type="molecule type" value="Genomic_DNA"/>
</dbReference>
<proteinExistence type="predicted"/>
<gene>
    <name evidence="2" type="ORF">Nepgr_007067</name>
</gene>
<keyword evidence="3" id="KW-1185">Reference proteome</keyword>
<organism evidence="2 3">
    <name type="scientific">Nepenthes gracilis</name>
    <name type="common">Slender pitcher plant</name>
    <dbReference type="NCBI Taxonomy" id="150966"/>
    <lineage>
        <taxon>Eukaryota</taxon>
        <taxon>Viridiplantae</taxon>
        <taxon>Streptophyta</taxon>
        <taxon>Embryophyta</taxon>
        <taxon>Tracheophyta</taxon>
        <taxon>Spermatophyta</taxon>
        <taxon>Magnoliopsida</taxon>
        <taxon>eudicotyledons</taxon>
        <taxon>Gunneridae</taxon>
        <taxon>Pentapetalae</taxon>
        <taxon>Caryophyllales</taxon>
        <taxon>Nepenthaceae</taxon>
        <taxon>Nepenthes</taxon>
    </lineage>
</organism>
<dbReference type="AlphaFoldDB" id="A0AAD3S661"/>
<evidence type="ECO:0000313" key="3">
    <source>
        <dbReference type="Proteomes" id="UP001279734"/>
    </source>
</evidence>
<dbReference type="PANTHER" id="PTHR21654:SF7">
    <property type="entry name" value="HOMEODOMAIN-LIKE SUPERFAMILY PROTEIN"/>
    <property type="match status" value="1"/>
</dbReference>
<comment type="caution">
    <text evidence="2">The sequence shown here is derived from an EMBL/GenBank/DDBJ whole genome shotgun (WGS) entry which is preliminary data.</text>
</comment>
<accession>A0AAD3S661</accession>
<feature type="region of interest" description="Disordered" evidence="1">
    <location>
        <begin position="59"/>
        <end position="83"/>
    </location>
</feature>
<reference evidence="2" key="1">
    <citation type="submission" date="2023-05" db="EMBL/GenBank/DDBJ databases">
        <title>Nepenthes gracilis genome sequencing.</title>
        <authorList>
            <person name="Fukushima K."/>
        </authorList>
    </citation>
    <scope>NUCLEOTIDE SEQUENCE</scope>
    <source>
        <strain evidence="2">SING2019-196</strain>
    </source>
</reference>
<dbReference type="Proteomes" id="UP001279734">
    <property type="component" value="Unassembled WGS sequence"/>
</dbReference>
<evidence type="ECO:0000256" key="1">
    <source>
        <dbReference type="SAM" id="MobiDB-lite"/>
    </source>
</evidence>
<name>A0AAD3S661_NEPGR</name>
<protein>
    <submittedName>
        <fullName evidence="2">Uncharacterized protein</fullName>
    </submittedName>
</protein>